<accession>A0A1J5SLG1</accession>
<dbReference type="SUPFAM" id="SSF56925">
    <property type="entry name" value="OMPA-like"/>
    <property type="match status" value="1"/>
</dbReference>
<evidence type="ECO:0000313" key="1">
    <source>
        <dbReference type="EMBL" id="OIR09298.1"/>
    </source>
</evidence>
<comment type="caution">
    <text evidence="1">The sequence shown here is derived from an EMBL/GenBank/DDBJ whole genome shotgun (WGS) entry which is preliminary data.</text>
</comment>
<proteinExistence type="predicted"/>
<gene>
    <name evidence="1" type="ORF">GALL_85310</name>
</gene>
<reference evidence="1" key="1">
    <citation type="submission" date="2016-10" db="EMBL/GenBank/DDBJ databases">
        <title>Sequence of Gallionella enrichment culture.</title>
        <authorList>
            <person name="Poehlein A."/>
            <person name="Muehling M."/>
            <person name="Daniel R."/>
        </authorList>
    </citation>
    <scope>NUCLEOTIDE SEQUENCE</scope>
</reference>
<evidence type="ECO:0008006" key="2">
    <source>
        <dbReference type="Google" id="ProtNLM"/>
    </source>
</evidence>
<dbReference type="AlphaFoldDB" id="A0A1J5SLG1"/>
<dbReference type="Gene3D" id="2.40.160.20">
    <property type="match status" value="1"/>
</dbReference>
<sequence length="206" mass="21747">MKLITKIASVSAALVIAAAAHAQTTAAAKATEDSGLIGKRYVSATMSYSDVHSSSWGLFDSTLTFNMPVLSNVDVGASYDYSWLEGHRKINQQVPSVYATGYLTEGALKPFATVELGYAWDRNPGFQRDDRLVYATAAGVQWSINPSFAVTVAAGRAADFKAGDNSAYSGTIGFNVAVTKSVDLLVQGTWGEHSTGGAGLGVAYRF</sequence>
<organism evidence="1">
    <name type="scientific">mine drainage metagenome</name>
    <dbReference type="NCBI Taxonomy" id="410659"/>
    <lineage>
        <taxon>unclassified sequences</taxon>
        <taxon>metagenomes</taxon>
        <taxon>ecological metagenomes</taxon>
    </lineage>
</organism>
<name>A0A1J5SLG1_9ZZZZ</name>
<protein>
    <recommendedName>
        <fullName evidence="2">Outer membrane protein beta-barrel domain-containing protein</fullName>
    </recommendedName>
</protein>
<dbReference type="EMBL" id="MLJW01000027">
    <property type="protein sequence ID" value="OIR09298.1"/>
    <property type="molecule type" value="Genomic_DNA"/>
</dbReference>
<dbReference type="InterPro" id="IPR011250">
    <property type="entry name" value="OMP/PagP_B-barrel"/>
</dbReference>